<dbReference type="Proteomes" id="UP000030765">
    <property type="component" value="Unassembled WGS sequence"/>
</dbReference>
<reference evidence="4" key="2">
    <citation type="submission" date="2020-05" db="UniProtKB">
        <authorList>
            <consortium name="EnsemblMetazoa"/>
        </authorList>
    </citation>
    <scope>IDENTIFICATION</scope>
</reference>
<dbReference type="OrthoDB" id="8068032at2759"/>
<dbReference type="VEuPathDB" id="VectorBase:ASIC018874"/>
<dbReference type="EMBL" id="KE525349">
    <property type="protein sequence ID" value="KFB50820.1"/>
    <property type="molecule type" value="Genomic_DNA"/>
</dbReference>
<name>A0A084WKS6_ANOSI</name>
<feature type="region of interest" description="Disordered" evidence="1">
    <location>
        <begin position="62"/>
        <end position="81"/>
    </location>
</feature>
<dbReference type="EnsemblMetazoa" id="ASIC018874-RA">
    <property type="protein sequence ID" value="ASIC018874-PA"/>
    <property type="gene ID" value="ASIC018874"/>
</dbReference>
<evidence type="ECO:0000256" key="2">
    <source>
        <dbReference type="SAM" id="SignalP"/>
    </source>
</evidence>
<protein>
    <submittedName>
        <fullName evidence="3 4">Uncharacterized protein</fullName>
    </submittedName>
</protein>
<sequence>MRPGPGLVVMALAFISGARRGTGQQSSSASQSGKLGKFGEDNTEGDGALARINPWLSACDLEQPNSAPDLQTEDDRGSSSSRSLIVVTVTNTDGTLEPTVEPYTLATNRSRQDLPAGVRSGLCLSLSISLACRVPVLESGWDFSLNRSDGRGGGECGRSVGKVLEYLPFLPNAVFRHS</sequence>
<feature type="region of interest" description="Disordered" evidence="1">
    <location>
        <begin position="19"/>
        <end position="43"/>
    </location>
</feature>
<evidence type="ECO:0000313" key="4">
    <source>
        <dbReference type="EnsemblMetazoa" id="ASIC018874-PA"/>
    </source>
</evidence>
<reference evidence="3 5" key="1">
    <citation type="journal article" date="2014" name="BMC Genomics">
        <title>Genome sequence of Anopheles sinensis provides insight into genetics basis of mosquito competence for malaria parasites.</title>
        <authorList>
            <person name="Zhou D."/>
            <person name="Zhang D."/>
            <person name="Ding G."/>
            <person name="Shi L."/>
            <person name="Hou Q."/>
            <person name="Ye Y."/>
            <person name="Xu Y."/>
            <person name="Zhou H."/>
            <person name="Xiong C."/>
            <person name="Li S."/>
            <person name="Yu J."/>
            <person name="Hong S."/>
            <person name="Yu X."/>
            <person name="Zou P."/>
            <person name="Chen C."/>
            <person name="Chang X."/>
            <person name="Wang W."/>
            <person name="Lv Y."/>
            <person name="Sun Y."/>
            <person name="Ma L."/>
            <person name="Shen B."/>
            <person name="Zhu C."/>
        </authorList>
    </citation>
    <scope>NUCLEOTIDE SEQUENCE [LARGE SCALE GENOMIC DNA]</scope>
</reference>
<dbReference type="AlphaFoldDB" id="A0A084WKS6"/>
<feature type="chain" id="PRO_5001784863" evidence="2">
    <location>
        <begin position="24"/>
        <end position="178"/>
    </location>
</feature>
<organism evidence="3">
    <name type="scientific">Anopheles sinensis</name>
    <name type="common">Mosquito</name>
    <dbReference type="NCBI Taxonomy" id="74873"/>
    <lineage>
        <taxon>Eukaryota</taxon>
        <taxon>Metazoa</taxon>
        <taxon>Ecdysozoa</taxon>
        <taxon>Arthropoda</taxon>
        <taxon>Hexapoda</taxon>
        <taxon>Insecta</taxon>
        <taxon>Pterygota</taxon>
        <taxon>Neoptera</taxon>
        <taxon>Endopterygota</taxon>
        <taxon>Diptera</taxon>
        <taxon>Nematocera</taxon>
        <taxon>Culicoidea</taxon>
        <taxon>Culicidae</taxon>
        <taxon>Anophelinae</taxon>
        <taxon>Anopheles</taxon>
    </lineage>
</organism>
<keyword evidence="5" id="KW-1185">Reference proteome</keyword>
<dbReference type="EMBL" id="ATLV01024136">
    <property type="status" value="NOT_ANNOTATED_CDS"/>
    <property type="molecule type" value="Genomic_DNA"/>
</dbReference>
<dbReference type="STRING" id="74873.A0A084WKS6"/>
<evidence type="ECO:0000313" key="3">
    <source>
        <dbReference type="EMBL" id="KFB50820.1"/>
    </source>
</evidence>
<keyword evidence="2" id="KW-0732">Signal</keyword>
<evidence type="ECO:0000313" key="5">
    <source>
        <dbReference type="Proteomes" id="UP000030765"/>
    </source>
</evidence>
<feature type="signal peptide" evidence="2">
    <location>
        <begin position="1"/>
        <end position="23"/>
    </location>
</feature>
<accession>A0A084WKS6</accession>
<evidence type="ECO:0000256" key="1">
    <source>
        <dbReference type="SAM" id="MobiDB-lite"/>
    </source>
</evidence>
<proteinExistence type="predicted"/>
<gene>
    <name evidence="3" type="ORF">ZHAS_00018874</name>
</gene>